<dbReference type="Proteomes" id="UP001168883">
    <property type="component" value="Unassembled WGS sequence"/>
</dbReference>
<keyword evidence="7" id="KW-1185">Reference proteome</keyword>
<dbReference type="InterPro" id="IPR036388">
    <property type="entry name" value="WH-like_DNA-bd_sf"/>
</dbReference>
<feature type="domain" description="HTH lysR-type" evidence="5">
    <location>
        <begin position="1"/>
        <end position="58"/>
    </location>
</feature>
<dbReference type="Gene3D" id="3.40.190.10">
    <property type="entry name" value="Periplasmic binding protein-like II"/>
    <property type="match status" value="2"/>
</dbReference>
<dbReference type="Pfam" id="PF00126">
    <property type="entry name" value="HTH_1"/>
    <property type="match status" value="1"/>
</dbReference>
<dbReference type="Pfam" id="PF03466">
    <property type="entry name" value="LysR_substrate"/>
    <property type="match status" value="1"/>
</dbReference>
<accession>A0ABT8VCE4</accession>
<keyword evidence="2" id="KW-0805">Transcription regulation</keyword>
<proteinExistence type="inferred from homology"/>
<comment type="caution">
    <text evidence="6">The sequence shown here is derived from an EMBL/GenBank/DDBJ whole genome shotgun (WGS) entry which is preliminary data.</text>
</comment>
<evidence type="ECO:0000256" key="1">
    <source>
        <dbReference type="ARBA" id="ARBA00009437"/>
    </source>
</evidence>
<keyword evidence="3" id="KW-0238">DNA-binding</keyword>
<dbReference type="PROSITE" id="PS50931">
    <property type="entry name" value="HTH_LYSR"/>
    <property type="match status" value="1"/>
</dbReference>
<dbReference type="InterPro" id="IPR005119">
    <property type="entry name" value="LysR_subst-bd"/>
</dbReference>
<gene>
    <name evidence="6" type="ORF">Q3C12_16710</name>
</gene>
<dbReference type="InterPro" id="IPR000847">
    <property type="entry name" value="LysR_HTH_N"/>
</dbReference>
<organism evidence="6 7">
    <name type="scientific">Paenibacillus ehimensis</name>
    <dbReference type="NCBI Taxonomy" id="79264"/>
    <lineage>
        <taxon>Bacteria</taxon>
        <taxon>Bacillati</taxon>
        <taxon>Bacillota</taxon>
        <taxon>Bacilli</taxon>
        <taxon>Bacillales</taxon>
        <taxon>Paenibacillaceae</taxon>
        <taxon>Paenibacillus</taxon>
    </lineage>
</organism>
<dbReference type="PANTHER" id="PTHR30126:SF40">
    <property type="entry name" value="HTH-TYPE TRANSCRIPTIONAL REGULATOR GLTR"/>
    <property type="match status" value="1"/>
</dbReference>
<evidence type="ECO:0000313" key="6">
    <source>
        <dbReference type="EMBL" id="MDO3678648.1"/>
    </source>
</evidence>
<evidence type="ECO:0000259" key="5">
    <source>
        <dbReference type="PROSITE" id="PS50931"/>
    </source>
</evidence>
<evidence type="ECO:0000256" key="2">
    <source>
        <dbReference type="ARBA" id="ARBA00023015"/>
    </source>
</evidence>
<dbReference type="RefSeq" id="WP_127485571.1">
    <property type="nucleotide sequence ID" value="NZ_JAUMKJ010000019.1"/>
</dbReference>
<keyword evidence="4" id="KW-0804">Transcription</keyword>
<protein>
    <submittedName>
        <fullName evidence="6">LysR family transcriptional regulator</fullName>
    </submittedName>
</protein>
<evidence type="ECO:0000256" key="3">
    <source>
        <dbReference type="ARBA" id="ARBA00023125"/>
    </source>
</evidence>
<dbReference type="PRINTS" id="PR00039">
    <property type="entry name" value="HTHLYSR"/>
</dbReference>
<dbReference type="SUPFAM" id="SSF46785">
    <property type="entry name" value="Winged helix' DNA-binding domain"/>
    <property type="match status" value="1"/>
</dbReference>
<reference evidence="6" key="1">
    <citation type="submission" date="2023-07" db="EMBL/GenBank/DDBJ databases">
        <authorList>
            <person name="Aktuganov G."/>
            <person name="Boyko T."/>
            <person name="Delegan Y."/>
            <person name="Galimzianova N."/>
            <person name="Gilvanova E."/>
            <person name="Korobov V."/>
            <person name="Kuzmina L."/>
            <person name="Melentiev A."/>
            <person name="Milman P."/>
            <person name="Ryabova A."/>
            <person name="Stupak E."/>
            <person name="Yasakov T."/>
            <person name="Zharikova N."/>
            <person name="Zhurenko E."/>
        </authorList>
    </citation>
    <scope>NUCLEOTIDE SEQUENCE</scope>
    <source>
        <strain evidence="6">IB-739</strain>
    </source>
</reference>
<evidence type="ECO:0000313" key="7">
    <source>
        <dbReference type="Proteomes" id="UP001168883"/>
    </source>
</evidence>
<dbReference type="InterPro" id="IPR036390">
    <property type="entry name" value="WH_DNA-bd_sf"/>
</dbReference>
<comment type="similarity">
    <text evidence="1">Belongs to the LysR transcriptional regulatory family.</text>
</comment>
<dbReference type="SUPFAM" id="SSF53850">
    <property type="entry name" value="Periplasmic binding protein-like II"/>
    <property type="match status" value="1"/>
</dbReference>
<dbReference type="PANTHER" id="PTHR30126">
    <property type="entry name" value="HTH-TYPE TRANSCRIPTIONAL REGULATOR"/>
    <property type="match status" value="1"/>
</dbReference>
<dbReference type="EMBL" id="JAUMKJ010000019">
    <property type="protein sequence ID" value="MDO3678648.1"/>
    <property type="molecule type" value="Genomic_DNA"/>
</dbReference>
<evidence type="ECO:0000256" key="4">
    <source>
        <dbReference type="ARBA" id="ARBA00023163"/>
    </source>
</evidence>
<dbReference type="Gene3D" id="1.10.10.10">
    <property type="entry name" value="Winged helix-like DNA-binding domain superfamily/Winged helix DNA-binding domain"/>
    <property type="match status" value="1"/>
</dbReference>
<sequence>MNLHALKIFHVVARSRSVTRASETLRISQPAVTMQIRNLEKELGLVLLAPKGRGIWLTEAGAFLAAHAERLFALEQELETLVDDYRAGRSGTLRIAATYLPANFLLPGWIAAYKRRFAGVRLTQYTGNAQQSLERLEQYEADIAVIGGGAAASPRLKRSVLFEDPMWFVVPPDHPCAAKEVGLADLLKETFIMREEGSSTRDMLLALCRMSSLAPPDIGVELGGMNEAVRAVAAGYGVLFASAAEVREFVERREVVRVKVKHPEVKNPIAVYWREGEPLSGQAAAFVELITGVKRE</sequence>
<name>A0ABT8VCE4_9BACL</name>